<dbReference type="RefSeq" id="WP_225308538.1">
    <property type="nucleotide sequence ID" value="NZ_CP042906.1"/>
</dbReference>
<accession>A0A5J6MDG7</accession>
<dbReference type="Pfam" id="PF13508">
    <property type="entry name" value="Acetyltransf_7"/>
    <property type="match status" value="1"/>
</dbReference>
<proteinExistence type="predicted"/>
<evidence type="ECO:0000256" key="1">
    <source>
        <dbReference type="ARBA" id="ARBA00022679"/>
    </source>
</evidence>
<dbReference type="PROSITE" id="PS51186">
    <property type="entry name" value="GNAT"/>
    <property type="match status" value="1"/>
</dbReference>
<reference evidence="4 5" key="1">
    <citation type="submission" date="2019-08" db="EMBL/GenBank/DDBJ databases">
        <title>Hyperibacter terrae gen. nov., sp. nov. and Hyperibacter viscosus sp. nov., two new members in the family Rhodospirillaceae isolated from the rhizosphere of Hypericum perforatum.</title>
        <authorList>
            <person name="Noviana Z."/>
        </authorList>
    </citation>
    <scope>NUCLEOTIDE SEQUENCE [LARGE SCALE GENOMIC DNA]</scope>
    <source>
        <strain evidence="4 5">R5913</strain>
    </source>
</reference>
<evidence type="ECO:0000313" key="4">
    <source>
        <dbReference type="EMBL" id="QEX15474.1"/>
    </source>
</evidence>
<evidence type="ECO:0000256" key="2">
    <source>
        <dbReference type="ARBA" id="ARBA00023315"/>
    </source>
</evidence>
<dbReference type="InterPro" id="IPR016181">
    <property type="entry name" value="Acyl_CoA_acyltransferase"/>
</dbReference>
<sequence>MRHAAAPAPIITIRRARADEAQALTELSLRSKAVWGYEASFLARCRAAMTLMPEKLRAHPYYVATDTGGRPLGFYGVEPEADALGLDMFFVEPDAIGQGVGRALWDHAVAIARALGHRELVVVSDPNASGFYLKMGCRTAGAVPSEIDPGRFLPVFRYGLEPR</sequence>
<dbReference type="EMBL" id="CP042906">
    <property type="protein sequence ID" value="QEX15474.1"/>
    <property type="molecule type" value="Genomic_DNA"/>
</dbReference>
<dbReference type="PANTHER" id="PTHR43877">
    <property type="entry name" value="AMINOALKYLPHOSPHONATE N-ACETYLTRANSFERASE-RELATED-RELATED"/>
    <property type="match status" value="1"/>
</dbReference>
<dbReference type="Gene3D" id="3.40.630.30">
    <property type="match status" value="1"/>
</dbReference>
<keyword evidence="1 4" id="KW-0808">Transferase</keyword>
<evidence type="ECO:0000313" key="5">
    <source>
        <dbReference type="Proteomes" id="UP000326202"/>
    </source>
</evidence>
<dbReference type="GO" id="GO:0016747">
    <property type="term" value="F:acyltransferase activity, transferring groups other than amino-acyl groups"/>
    <property type="evidence" value="ECO:0007669"/>
    <property type="project" value="InterPro"/>
</dbReference>
<dbReference type="InterPro" id="IPR000182">
    <property type="entry name" value="GNAT_dom"/>
</dbReference>
<dbReference type="KEGG" id="htq:FRZ44_07580"/>
<gene>
    <name evidence="4" type="ORF">FRZ44_07580</name>
</gene>
<dbReference type="Proteomes" id="UP000326202">
    <property type="component" value="Chromosome"/>
</dbReference>
<evidence type="ECO:0000259" key="3">
    <source>
        <dbReference type="PROSITE" id="PS51186"/>
    </source>
</evidence>
<dbReference type="CDD" id="cd04301">
    <property type="entry name" value="NAT_SF"/>
    <property type="match status" value="1"/>
</dbReference>
<dbReference type="SUPFAM" id="SSF55729">
    <property type="entry name" value="Acyl-CoA N-acyltransferases (Nat)"/>
    <property type="match status" value="1"/>
</dbReference>
<feature type="domain" description="N-acetyltransferase" evidence="3">
    <location>
        <begin position="11"/>
        <end position="163"/>
    </location>
</feature>
<keyword evidence="5" id="KW-1185">Reference proteome</keyword>
<dbReference type="AlphaFoldDB" id="A0A5J6MDG7"/>
<organism evidence="4 5">
    <name type="scientific">Hypericibacter terrae</name>
    <dbReference type="NCBI Taxonomy" id="2602015"/>
    <lineage>
        <taxon>Bacteria</taxon>
        <taxon>Pseudomonadati</taxon>
        <taxon>Pseudomonadota</taxon>
        <taxon>Alphaproteobacteria</taxon>
        <taxon>Rhodospirillales</taxon>
        <taxon>Dongiaceae</taxon>
        <taxon>Hypericibacter</taxon>
    </lineage>
</organism>
<keyword evidence="2" id="KW-0012">Acyltransferase</keyword>
<name>A0A5J6MDG7_9PROT</name>
<dbReference type="InterPro" id="IPR050832">
    <property type="entry name" value="Bact_Acetyltransf"/>
</dbReference>
<protein>
    <submittedName>
        <fullName evidence="4">N-acetyltransferase</fullName>
    </submittedName>
</protein>